<protein>
    <submittedName>
        <fullName evidence="1">Uncharacterized protein</fullName>
    </submittedName>
</protein>
<dbReference type="VEuPathDB" id="FungiDB:RhiirA1_532546"/>
<name>A0A2I1HJD4_9GLOM</name>
<feature type="non-terminal residue" evidence="1">
    <location>
        <position position="371"/>
    </location>
</feature>
<evidence type="ECO:0000313" key="1">
    <source>
        <dbReference type="EMBL" id="PKY58994.1"/>
    </source>
</evidence>
<dbReference type="Proteomes" id="UP000234323">
    <property type="component" value="Unassembled WGS sequence"/>
</dbReference>
<dbReference type="VEuPathDB" id="FungiDB:RhiirFUN_005926"/>
<comment type="caution">
    <text evidence="1">The sequence shown here is derived from an EMBL/GenBank/DDBJ whole genome shotgun (WGS) entry which is preliminary data.</text>
</comment>
<proteinExistence type="predicted"/>
<sequence length="371" mass="44458">MENLEENSRSLTSANEKIDDFIREMNGLHDDSIFKWIPYNQFSNIKKIGNSDFAVAKWKHNQGDLTVNLKYLYNSQSITIYELHNKAKQYSISRYYYSICKIYGISQNPDTKDYIFVLQDGHHCEKCGEEYIDIWYKWCKPCQIKNLRENFKNWTSGNEKIDNFIEEMQLKVNSPHDIIFEWIPYDQFSDIKKIGNIIYSALWNDGKLEYDRNKKEWTRVQVEINLKPCNSRNTIDEFLNKVVEYKNDNLKIYGISQNSDTKNYILALQTGYLCEECGEKYAKIWCKWCEPCQIKNLSENFKNWTSGNEKIDNFVQEMQLKINKPKDIIFEWISYNQFNDIKEINNTMYSALWNDGQLKYDRNKKEWTRVQ</sequence>
<organism evidence="1 2">
    <name type="scientific">Rhizophagus irregularis</name>
    <dbReference type="NCBI Taxonomy" id="588596"/>
    <lineage>
        <taxon>Eukaryota</taxon>
        <taxon>Fungi</taxon>
        <taxon>Fungi incertae sedis</taxon>
        <taxon>Mucoromycota</taxon>
        <taxon>Glomeromycotina</taxon>
        <taxon>Glomeromycetes</taxon>
        <taxon>Glomerales</taxon>
        <taxon>Glomeraceae</taxon>
        <taxon>Rhizophagus</taxon>
    </lineage>
</organism>
<keyword evidence="2" id="KW-1185">Reference proteome</keyword>
<dbReference type="EMBL" id="LLXI01003300">
    <property type="protein sequence ID" value="PKY58994.1"/>
    <property type="molecule type" value="Genomic_DNA"/>
</dbReference>
<reference evidence="1 2" key="1">
    <citation type="submission" date="2015-10" db="EMBL/GenBank/DDBJ databases">
        <title>Genome analyses suggest a sexual origin of heterokaryosis in a supposedly ancient asexual fungus.</title>
        <authorList>
            <person name="Ropars J."/>
            <person name="Sedzielewska K."/>
            <person name="Noel J."/>
            <person name="Charron P."/>
            <person name="Farinelli L."/>
            <person name="Marton T."/>
            <person name="Kruger M."/>
            <person name="Pelin A."/>
            <person name="Brachmann A."/>
            <person name="Corradi N."/>
        </authorList>
    </citation>
    <scope>NUCLEOTIDE SEQUENCE [LARGE SCALE GENOMIC DNA]</scope>
    <source>
        <strain evidence="1 2">A4</strain>
    </source>
</reference>
<gene>
    <name evidence="1" type="ORF">RhiirA4_481385</name>
</gene>
<dbReference type="VEuPathDB" id="FungiDB:FUN_022810"/>
<accession>A0A2I1HJD4</accession>
<dbReference type="AlphaFoldDB" id="A0A2I1HJD4"/>
<dbReference type="VEuPathDB" id="FungiDB:RhiirA1_468106"/>
<evidence type="ECO:0000313" key="2">
    <source>
        <dbReference type="Proteomes" id="UP000234323"/>
    </source>
</evidence>